<accession>A0A1G8YTI3</accession>
<evidence type="ECO:0008006" key="3">
    <source>
        <dbReference type="Google" id="ProtNLM"/>
    </source>
</evidence>
<reference evidence="1 2" key="1">
    <citation type="submission" date="2016-10" db="EMBL/GenBank/DDBJ databases">
        <authorList>
            <person name="Varghese N."/>
            <person name="Submissions S."/>
        </authorList>
    </citation>
    <scope>NUCLEOTIDE SEQUENCE [LARGE SCALE GENOMIC DNA]</scope>
    <source>
        <strain evidence="1 2">DSM 2373</strain>
    </source>
</reference>
<evidence type="ECO:0000313" key="2">
    <source>
        <dbReference type="Proteomes" id="UP000326500"/>
    </source>
</evidence>
<sequence length="93" mass="10398">MDMTNDKDGNYCTICGGVRPDAIKIKTILVDGKATGINQLEFIISSVRDLHLDSDAAVREELLRRASAFNYIPTKKREAYGDALMQEYRAVSE</sequence>
<dbReference type="Proteomes" id="UP000326500">
    <property type="component" value="Unassembled WGS sequence"/>
</dbReference>
<evidence type="ECO:0000313" key="1">
    <source>
        <dbReference type="EMBL" id="SDK06162.1"/>
    </source>
</evidence>
<dbReference type="AlphaFoldDB" id="A0A1G8YTI3"/>
<gene>
    <name evidence="1" type="ORF">SAMN04488571_103201</name>
</gene>
<protein>
    <recommendedName>
        <fullName evidence="3">NAC family transcription factor</fullName>
    </recommendedName>
</protein>
<proteinExistence type="predicted"/>
<dbReference type="EMBL" id="FNFT01000003">
    <property type="protein sequence ID" value="SDK06162.1"/>
    <property type="molecule type" value="Genomic_DNA"/>
</dbReference>
<organism evidence="1 2">
    <name type="scientific">Methanoculleus thermophilus</name>
    <dbReference type="NCBI Taxonomy" id="2200"/>
    <lineage>
        <taxon>Archaea</taxon>
        <taxon>Methanobacteriati</taxon>
        <taxon>Methanobacteriota</taxon>
        <taxon>Stenosarchaea group</taxon>
        <taxon>Methanomicrobia</taxon>
        <taxon>Methanomicrobiales</taxon>
        <taxon>Methanomicrobiaceae</taxon>
        <taxon>Methanoculleus</taxon>
    </lineage>
</organism>
<keyword evidence="2" id="KW-1185">Reference proteome</keyword>
<name>A0A1G8YTI3_9EURY</name>